<dbReference type="AlphaFoldDB" id="V3ZVQ0"/>
<dbReference type="GeneID" id="20243023"/>
<dbReference type="CTD" id="20243023"/>
<reference evidence="2 3" key="1">
    <citation type="journal article" date="2013" name="Nature">
        <title>Insights into bilaterian evolution from three spiralian genomes.</title>
        <authorList>
            <person name="Simakov O."/>
            <person name="Marletaz F."/>
            <person name="Cho S.J."/>
            <person name="Edsinger-Gonzales E."/>
            <person name="Havlak P."/>
            <person name="Hellsten U."/>
            <person name="Kuo D.H."/>
            <person name="Larsson T."/>
            <person name="Lv J."/>
            <person name="Arendt D."/>
            <person name="Savage R."/>
            <person name="Osoegawa K."/>
            <person name="de Jong P."/>
            <person name="Grimwood J."/>
            <person name="Chapman J.A."/>
            <person name="Shapiro H."/>
            <person name="Aerts A."/>
            <person name="Otillar R.P."/>
            <person name="Terry A.Y."/>
            <person name="Boore J.L."/>
            <person name="Grigoriev I.V."/>
            <person name="Lindberg D.R."/>
            <person name="Seaver E.C."/>
            <person name="Weisblat D.A."/>
            <person name="Putnam N.H."/>
            <person name="Rokhsar D.S."/>
        </authorList>
    </citation>
    <scope>NUCLEOTIDE SEQUENCE [LARGE SCALE GENOMIC DNA]</scope>
</reference>
<proteinExistence type="predicted"/>
<name>V3ZVQ0_LOTGI</name>
<evidence type="ECO:0000313" key="3">
    <source>
        <dbReference type="Proteomes" id="UP000030746"/>
    </source>
</evidence>
<feature type="compositionally biased region" description="Basic and acidic residues" evidence="1">
    <location>
        <begin position="88"/>
        <end position="113"/>
    </location>
</feature>
<feature type="compositionally biased region" description="Basic and acidic residues" evidence="1">
    <location>
        <begin position="56"/>
        <end position="81"/>
    </location>
</feature>
<dbReference type="EMBL" id="KB201621">
    <property type="protein sequence ID" value="ESO95593.1"/>
    <property type="molecule type" value="Genomic_DNA"/>
</dbReference>
<dbReference type="HOGENOM" id="CLU_1857549_0_0_1"/>
<accession>V3ZVQ0</accession>
<protein>
    <submittedName>
        <fullName evidence="2">Uncharacterized protein</fullName>
    </submittedName>
</protein>
<feature type="compositionally biased region" description="Acidic residues" evidence="1">
    <location>
        <begin position="127"/>
        <end position="138"/>
    </location>
</feature>
<evidence type="ECO:0000256" key="1">
    <source>
        <dbReference type="SAM" id="MobiDB-lite"/>
    </source>
</evidence>
<dbReference type="Proteomes" id="UP000030746">
    <property type="component" value="Unassembled WGS sequence"/>
</dbReference>
<dbReference type="OMA" id="TRVCRGW"/>
<feature type="region of interest" description="Disordered" evidence="1">
    <location>
        <begin position="47"/>
        <end position="138"/>
    </location>
</feature>
<dbReference type="KEGG" id="lgi:LOTGIDRAFT_175126"/>
<dbReference type="RefSeq" id="XP_009053716.1">
    <property type="nucleotide sequence ID" value="XM_009055468.1"/>
</dbReference>
<gene>
    <name evidence="2" type="ORF">LOTGIDRAFT_175126</name>
</gene>
<organism evidence="2 3">
    <name type="scientific">Lottia gigantea</name>
    <name type="common">Giant owl limpet</name>
    <dbReference type="NCBI Taxonomy" id="225164"/>
    <lineage>
        <taxon>Eukaryota</taxon>
        <taxon>Metazoa</taxon>
        <taxon>Spiralia</taxon>
        <taxon>Lophotrochozoa</taxon>
        <taxon>Mollusca</taxon>
        <taxon>Gastropoda</taxon>
        <taxon>Patellogastropoda</taxon>
        <taxon>Lottioidea</taxon>
        <taxon>Lottiidae</taxon>
        <taxon>Lottia</taxon>
    </lineage>
</organism>
<keyword evidence="3" id="KW-1185">Reference proteome</keyword>
<sequence length="138" mass="14352">MVPVNSKNNRIPIEALFAEIAVKLEVHRHGAVVSGYIHCGGRCGGRGVVEQGGGEGKNEGEEGVKEEDSGLDRRCGARGEVEQGGSEGKNEGEEGVKEEDSGLDRRCGARGEVEEAGGGEGKNGGEEGGEEEEDSDLD</sequence>
<evidence type="ECO:0000313" key="2">
    <source>
        <dbReference type="EMBL" id="ESO95593.1"/>
    </source>
</evidence>